<keyword evidence="9 14" id="KW-0472">Membrane</keyword>
<feature type="transmembrane region" description="Helical" evidence="14">
    <location>
        <begin position="405"/>
        <end position="430"/>
    </location>
</feature>
<dbReference type="GO" id="GO:0005385">
    <property type="term" value="F:zinc ion transmembrane transporter activity"/>
    <property type="evidence" value="ECO:0007669"/>
    <property type="project" value="TreeGrafter"/>
</dbReference>
<keyword evidence="8 12" id="KW-0406">Ion transport</keyword>
<keyword evidence="7" id="KW-0915">Sodium</keyword>
<organism evidence="15 16">
    <name type="scientific">Trichonephila inaurata madagascariensis</name>
    <dbReference type="NCBI Taxonomy" id="2747483"/>
    <lineage>
        <taxon>Eukaryota</taxon>
        <taxon>Metazoa</taxon>
        <taxon>Ecdysozoa</taxon>
        <taxon>Arthropoda</taxon>
        <taxon>Chelicerata</taxon>
        <taxon>Arachnida</taxon>
        <taxon>Araneae</taxon>
        <taxon>Araneomorphae</taxon>
        <taxon>Entelegynae</taxon>
        <taxon>Araneoidea</taxon>
        <taxon>Nephilidae</taxon>
        <taxon>Trichonephila</taxon>
        <taxon>Trichonephila inaurata</taxon>
    </lineage>
</organism>
<evidence type="ECO:0000256" key="4">
    <source>
        <dbReference type="ARBA" id="ARBA00022461"/>
    </source>
</evidence>
<evidence type="ECO:0000256" key="8">
    <source>
        <dbReference type="ARBA" id="ARBA00023065"/>
    </source>
</evidence>
<evidence type="ECO:0000256" key="3">
    <source>
        <dbReference type="ARBA" id="ARBA00022448"/>
    </source>
</evidence>
<dbReference type="GO" id="GO:0005272">
    <property type="term" value="F:sodium channel activity"/>
    <property type="evidence" value="ECO:0007669"/>
    <property type="project" value="UniProtKB-KW"/>
</dbReference>
<sequence length="596" mass="67085">NRRAASNLKFRFKGFINTILKIPGSENGELLCATLHSFDPAAVQLLGRPSPLHRFEVVWSFYGEWTLHREQFEQNDHQKHLADSPTGEADHKEEFPIPEFVILCGFFATFAVEEALHYILYHCRRRNKSSEPRVRFCSCAKRHTECSRTFKADNPEQTLFGLEKNRLSVDYSGITNQASSTNLLRSSILAQPLPNYGSVTNTADLRNTEPVAVLPAPVMITNNGNIAIVQHLQDLSSPVTTSTSNILLVLALSLYAIFQGTTIGLLTQSSPWTTLLVTCLQQSVLVFIVGWVGLAQSEELMPMMAYVVILCVMSPFGITLAMLCHTLANVSPIISGCSKAIVCGSLLYLTFCDLLRRRKLKESPHIESEGKDLTPLDLAKPNQREHARPQKHRGSSQKRTIFRRIFSLFAVLLCIIGFLYQSASFLSMYWKYPTVLDVQVNMPRDMLLPAITYCNINGIALYKLCVNGCHVVPSKKYTKRYPPGADVLKNINSLMIPYSNVTRLFTVPQDEILKYSTTDLEGDLVKDYRARLRNVDDDILESYRFKVAPAVRSALKNPPICTSFNVFENPANQSLIYVPASYSNFFPLSFIFNSRI</sequence>
<evidence type="ECO:0000256" key="12">
    <source>
        <dbReference type="RuleBase" id="RU000679"/>
    </source>
</evidence>
<dbReference type="PANTHER" id="PTHR11040:SF140">
    <property type="entry name" value="ZRT (ZRT), IRT- (IRT-) LIKE PROTEIN TRANSPORTER"/>
    <property type="match status" value="1"/>
</dbReference>
<keyword evidence="4 12" id="KW-0894">Sodium channel</keyword>
<evidence type="ECO:0000313" key="15">
    <source>
        <dbReference type="EMBL" id="GFY52717.1"/>
    </source>
</evidence>
<gene>
    <name evidence="15" type="primary">NCL1_29897</name>
    <name evidence="15" type="ORF">TNIN_46501</name>
</gene>
<protein>
    <submittedName>
        <fullName evidence="15">Uncharacterized protein</fullName>
    </submittedName>
</protein>
<proteinExistence type="inferred from homology"/>
<feature type="transmembrane region" description="Helical" evidence="14">
    <location>
        <begin position="246"/>
        <end position="266"/>
    </location>
</feature>
<keyword evidence="10 12" id="KW-0739">Sodium transport</keyword>
<comment type="subcellular location">
    <subcellularLocation>
        <location evidence="1">Membrane</location>
        <topology evidence="1">Multi-pass membrane protein</topology>
    </subcellularLocation>
</comment>
<feature type="transmembrane region" description="Helical" evidence="14">
    <location>
        <begin position="450"/>
        <end position="472"/>
    </location>
</feature>
<evidence type="ECO:0000256" key="6">
    <source>
        <dbReference type="ARBA" id="ARBA00022989"/>
    </source>
</evidence>
<comment type="similarity">
    <text evidence="2 12">Belongs to the amiloride-sensitive sodium channel (TC 1.A.6) family.</text>
</comment>
<accession>A0A8X6XF87</accession>
<comment type="caution">
    <text evidence="15">The sequence shown here is derived from an EMBL/GenBank/DDBJ whole genome shotgun (WGS) entry which is preliminary data.</text>
</comment>
<dbReference type="EMBL" id="BMAV01008833">
    <property type="protein sequence ID" value="GFY52717.1"/>
    <property type="molecule type" value="Genomic_DNA"/>
</dbReference>
<feature type="non-terminal residue" evidence="15">
    <location>
        <position position="1"/>
    </location>
</feature>
<keyword evidence="5 12" id="KW-0812">Transmembrane</keyword>
<keyword evidence="3 12" id="KW-0813">Transport</keyword>
<name>A0A8X6XF87_9ARAC</name>
<dbReference type="PANTHER" id="PTHR11040">
    <property type="entry name" value="ZINC/IRON TRANSPORTER"/>
    <property type="match status" value="1"/>
</dbReference>
<keyword evidence="6 14" id="KW-1133">Transmembrane helix</keyword>
<feature type="transmembrane region" description="Helical" evidence="14">
    <location>
        <begin position="329"/>
        <end position="351"/>
    </location>
</feature>
<feature type="region of interest" description="Disordered" evidence="13">
    <location>
        <begin position="366"/>
        <end position="396"/>
    </location>
</feature>
<dbReference type="AlphaFoldDB" id="A0A8X6XF87"/>
<dbReference type="InterPro" id="IPR003689">
    <property type="entry name" value="ZIP"/>
</dbReference>
<dbReference type="OrthoDB" id="448280at2759"/>
<dbReference type="Proteomes" id="UP000886998">
    <property type="component" value="Unassembled WGS sequence"/>
</dbReference>
<keyword evidence="16" id="KW-1185">Reference proteome</keyword>
<dbReference type="GO" id="GO:0005886">
    <property type="term" value="C:plasma membrane"/>
    <property type="evidence" value="ECO:0007669"/>
    <property type="project" value="TreeGrafter"/>
</dbReference>
<evidence type="ECO:0000256" key="2">
    <source>
        <dbReference type="ARBA" id="ARBA00007193"/>
    </source>
</evidence>
<evidence type="ECO:0000256" key="14">
    <source>
        <dbReference type="SAM" id="Phobius"/>
    </source>
</evidence>
<evidence type="ECO:0000256" key="7">
    <source>
        <dbReference type="ARBA" id="ARBA00023053"/>
    </source>
</evidence>
<dbReference type="Pfam" id="PF02535">
    <property type="entry name" value="Zip"/>
    <property type="match status" value="1"/>
</dbReference>
<feature type="transmembrane region" description="Helical" evidence="14">
    <location>
        <begin position="272"/>
        <end position="292"/>
    </location>
</feature>
<evidence type="ECO:0000256" key="11">
    <source>
        <dbReference type="ARBA" id="ARBA00023303"/>
    </source>
</evidence>
<evidence type="ECO:0000256" key="5">
    <source>
        <dbReference type="ARBA" id="ARBA00022692"/>
    </source>
</evidence>
<feature type="transmembrane region" description="Helical" evidence="14">
    <location>
        <begin position="304"/>
        <end position="323"/>
    </location>
</feature>
<dbReference type="Pfam" id="PF00858">
    <property type="entry name" value="ASC"/>
    <property type="match status" value="1"/>
</dbReference>
<evidence type="ECO:0000256" key="10">
    <source>
        <dbReference type="ARBA" id="ARBA00023201"/>
    </source>
</evidence>
<dbReference type="InterPro" id="IPR001873">
    <property type="entry name" value="ENaC"/>
</dbReference>
<evidence type="ECO:0000256" key="9">
    <source>
        <dbReference type="ARBA" id="ARBA00023136"/>
    </source>
</evidence>
<keyword evidence="11 12" id="KW-0407">Ion channel</keyword>
<evidence type="ECO:0000256" key="1">
    <source>
        <dbReference type="ARBA" id="ARBA00004141"/>
    </source>
</evidence>
<evidence type="ECO:0000256" key="13">
    <source>
        <dbReference type="SAM" id="MobiDB-lite"/>
    </source>
</evidence>
<evidence type="ECO:0000313" key="16">
    <source>
        <dbReference type="Proteomes" id="UP000886998"/>
    </source>
</evidence>
<reference evidence="15" key="1">
    <citation type="submission" date="2020-08" db="EMBL/GenBank/DDBJ databases">
        <title>Multicomponent nature underlies the extraordinary mechanical properties of spider dragline silk.</title>
        <authorList>
            <person name="Kono N."/>
            <person name="Nakamura H."/>
            <person name="Mori M."/>
            <person name="Yoshida Y."/>
            <person name="Ohtoshi R."/>
            <person name="Malay A.D."/>
            <person name="Moran D.A.P."/>
            <person name="Tomita M."/>
            <person name="Numata K."/>
            <person name="Arakawa K."/>
        </authorList>
    </citation>
    <scope>NUCLEOTIDE SEQUENCE</scope>
</reference>